<gene>
    <name evidence="2" type="ORF">AVL59_46125</name>
    <name evidence="3" type="ORF">J2Z21_004087</name>
</gene>
<evidence type="ECO:0000313" key="4">
    <source>
        <dbReference type="Proteomes" id="UP000092659"/>
    </source>
</evidence>
<dbReference type="OrthoDB" id="9870046at2"/>
<dbReference type="EMBL" id="CP016279">
    <property type="protein sequence ID" value="ANP56014.1"/>
    <property type="molecule type" value="Genomic_DNA"/>
</dbReference>
<dbReference type="Proteomes" id="UP000092659">
    <property type="component" value="Chromosome"/>
</dbReference>
<organism evidence="2 4">
    <name type="scientific">Streptomyces griseochromogenes</name>
    <dbReference type="NCBI Taxonomy" id="68214"/>
    <lineage>
        <taxon>Bacteria</taxon>
        <taxon>Bacillati</taxon>
        <taxon>Actinomycetota</taxon>
        <taxon>Actinomycetes</taxon>
        <taxon>Kitasatosporales</taxon>
        <taxon>Streptomycetaceae</taxon>
        <taxon>Streptomyces</taxon>
    </lineage>
</organism>
<evidence type="ECO:0000313" key="5">
    <source>
        <dbReference type="Proteomes" id="UP001519309"/>
    </source>
</evidence>
<dbReference type="EMBL" id="JAGGLP010000007">
    <property type="protein sequence ID" value="MBP2051137.1"/>
    <property type="molecule type" value="Genomic_DNA"/>
</dbReference>
<reference evidence="3 5" key="2">
    <citation type="submission" date="2021-03" db="EMBL/GenBank/DDBJ databases">
        <title>Genomic Encyclopedia of Type Strains, Phase IV (KMG-IV): sequencing the most valuable type-strain genomes for metagenomic binning, comparative biology and taxonomic classification.</title>
        <authorList>
            <person name="Goeker M."/>
        </authorList>
    </citation>
    <scope>NUCLEOTIDE SEQUENCE [LARGE SCALE GENOMIC DNA]</scope>
    <source>
        <strain evidence="3 5">DSM 40499</strain>
    </source>
</reference>
<dbReference type="RefSeq" id="WP_067316362.1">
    <property type="nucleotide sequence ID" value="NZ_CP016279.1"/>
</dbReference>
<dbReference type="Proteomes" id="UP001519309">
    <property type="component" value="Unassembled WGS sequence"/>
</dbReference>
<keyword evidence="5" id="KW-1185">Reference proteome</keyword>
<evidence type="ECO:0000313" key="3">
    <source>
        <dbReference type="EMBL" id="MBP2051137.1"/>
    </source>
</evidence>
<reference evidence="2 4" key="1">
    <citation type="submission" date="2016-06" db="EMBL/GenBank/DDBJ databases">
        <title>Complete genome sequence of Streptomyces griseochromogenes ATCC 14511, the Blasticidin S producer.</title>
        <authorList>
            <person name="Wu L."/>
        </authorList>
    </citation>
    <scope>NUCLEOTIDE SEQUENCE [LARGE SCALE GENOMIC DNA]</scope>
    <source>
        <strain evidence="2 4">ATCC 14511</strain>
    </source>
</reference>
<sequence>MQDVMTGALDDIDADICDVARVVVPAVGRGENGSYLLGLMGVAVERTTWDYARRVHDDRRRPGDHQHPVTSRQERPPDD</sequence>
<protein>
    <submittedName>
        <fullName evidence="2">Uncharacterized protein</fullName>
    </submittedName>
</protein>
<proteinExistence type="predicted"/>
<dbReference type="STRING" id="68214.AVL59_46125"/>
<dbReference type="AlphaFoldDB" id="A0A1B1BAZ4"/>
<evidence type="ECO:0000256" key="1">
    <source>
        <dbReference type="SAM" id="MobiDB-lite"/>
    </source>
</evidence>
<feature type="region of interest" description="Disordered" evidence="1">
    <location>
        <begin position="54"/>
        <end position="79"/>
    </location>
</feature>
<dbReference type="KEGG" id="sgs:AVL59_46125"/>
<name>A0A1B1BAZ4_9ACTN</name>
<evidence type="ECO:0000313" key="2">
    <source>
        <dbReference type="EMBL" id="ANP56014.1"/>
    </source>
</evidence>
<accession>A0A1B1BAZ4</accession>